<evidence type="ECO:0000256" key="1">
    <source>
        <dbReference type="SAM" id="MobiDB-lite"/>
    </source>
</evidence>
<organism evidence="2 3">
    <name type="scientific">Penicillium cosmopolitanum</name>
    <dbReference type="NCBI Taxonomy" id="1131564"/>
    <lineage>
        <taxon>Eukaryota</taxon>
        <taxon>Fungi</taxon>
        <taxon>Dikarya</taxon>
        <taxon>Ascomycota</taxon>
        <taxon>Pezizomycotina</taxon>
        <taxon>Eurotiomycetes</taxon>
        <taxon>Eurotiomycetidae</taxon>
        <taxon>Eurotiales</taxon>
        <taxon>Aspergillaceae</taxon>
        <taxon>Penicillium</taxon>
    </lineage>
</organism>
<dbReference type="InterPro" id="IPR029063">
    <property type="entry name" value="SAM-dependent_MTases_sf"/>
</dbReference>
<keyword evidence="3" id="KW-1185">Reference proteome</keyword>
<accession>A0A9W9W6L4</accession>
<dbReference type="GO" id="GO:0008168">
    <property type="term" value="F:methyltransferase activity"/>
    <property type="evidence" value="ECO:0007669"/>
    <property type="project" value="TreeGrafter"/>
</dbReference>
<gene>
    <name evidence="2" type="ORF">N7509_004054</name>
</gene>
<reference evidence="2" key="2">
    <citation type="journal article" date="2023" name="IMA Fungus">
        <title>Comparative genomic study of the Penicillium genus elucidates a diverse pangenome and 15 lateral gene transfer events.</title>
        <authorList>
            <person name="Petersen C."/>
            <person name="Sorensen T."/>
            <person name="Nielsen M.R."/>
            <person name="Sondergaard T.E."/>
            <person name="Sorensen J.L."/>
            <person name="Fitzpatrick D.A."/>
            <person name="Frisvad J.C."/>
            <person name="Nielsen K.L."/>
        </authorList>
    </citation>
    <scope>NUCLEOTIDE SEQUENCE</scope>
    <source>
        <strain evidence="2">IBT 29677</strain>
    </source>
</reference>
<feature type="region of interest" description="Disordered" evidence="1">
    <location>
        <begin position="23"/>
        <end position="58"/>
    </location>
</feature>
<dbReference type="RefSeq" id="XP_056491425.1">
    <property type="nucleotide sequence ID" value="XM_056628691.1"/>
</dbReference>
<dbReference type="GeneID" id="81367671"/>
<dbReference type="Pfam" id="PF13489">
    <property type="entry name" value="Methyltransf_23"/>
    <property type="match status" value="1"/>
</dbReference>
<protein>
    <recommendedName>
        <fullName evidence="4">Methyltransferase domain-containing protein</fullName>
    </recommendedName>
</protein>
<reference evidence="2" key="1">
    <citation type="submission" date="2022-12" db="EMBL/GenBank/DDBJ databases">
        <authorList>
            <person name="Petersen C."/>
        </authorList>
    </citation>
    <scope>NUCLEOTIDE SEQUENCE</scope>
    <source>
        <strain evidence="2">IBT 29677</strain>
    </source>
</reference>
<evidence type="ECO:0000313" key="2">
    <source>
        <dbReference type="EMBL" id="KAJ5404183.1"/>
    </source>
</evidence>
<evidence type="ECO:0008006" key="4">
    <source>
        <dbReference type="Google" id="ProtNLM"/>
    </source>
</evidence>
<dbReference type="EMBL" id="JAPZBU010000005">
    <property type="protein sequence ID" value="KAJ5404183.1"/>
    <property type="molecule type" value="Genomic_DNA"/>
</dbReference>
<dbReference type="AlphaFoldDB" id="A0A9W9W6L4"/>
<name>A0A9W9W6L4_9EURO</name>
<dbReference type="Gene3D" id="3.40.50.150">
    <property type="entry name" value="Vaccinia Virus protein VP39"/>
    <property type="match status" value="1"/>
</dbReference>
<evidence type="ECO:0000313" key="3">
    <source>
        <dbReference type="Proteomes" id="UP001147747"/>
    </source>
</evidence>
<dbReference type="PANTHER" id="PTHR43591">
    <property type="entry name" value="METHYLTRANSFERASE"/>
    <property type="match status" value="1"/>
</dbReference>
<dbReference type="Proteomes" id="UP001147747">
    <property type="component" value="Unassembled WGS sequence"/>
</dbReference>
<dbReference type="CDD" id="cd02440">
    <property type="entry name" value="AdoMet_MTases"/>
    <property type="match status" value="1"/>
</dbReference>
<dbReference type="PANTHER" id="PTHR43591:SF24">
    <property type="entry name" value="2-METHOXY-6-POLYPRENYL-1,4-BENZOQUINOL METHYLASE, MITOCHONDRIAL"/>
    <property type="match status" value="1"/>
</dbReference>
<comment type="caution">
    <text evidence="2">The sequence shown here is derived from an EMBL/GenBank/DDBJ whole genome shotgun (WGS) entry which is preliminary data.</text>
</comment>
<dbReference type="SUPFAM" id="SSF53335">
    <property type="entry name" value="S-adenosyl-L-methionine-dependent methyltransferases"/>
    <property type="match status" value="1"/>
</dbReference>
<proteinExistence type="predicted"/>
<dbReference type="OrthoDB" id="2013972at2759"/>
<sequence>MPLAKPLGLVSLLLRDPSSYQPVRVDMNSPVLPNTNDSPPNGLKPTEHQAGDAEAQGNTFTSAPIVADTFTDEDSEFASEGSDLTSLSSSILEYEYENGRRYHTSYRAYCAAEAYRLMKLRMPNDEEEQDRMDLTHHMSVLLAPSWKSASLIETKTRWLLLMRGELHKAPINNPQKVLDLGTGTGIWALDFAEKYPMASIIGNDISAIQPNWVPPNVEFVVEDFESEWIYEPSSFDFIHARLLAGCVSDWPQLFNCCYDHLKPGAYFEIQESAVWAWSDDGTCPPDSPIFELLRAMDMASNAIGKPYNVYPYLRQWLIEAGFEDVNQFVYFLPYSPWPKDPYLKELGKFQAAMVQHAIEAYSLRLFTQVLGWGEDVSKIFQASVKKQLRDKHMHAYVKEYVIYGRKPLR</sequence>